<proteinExistence type="predicted"/>
<gene>
    <name evidence="1" type="ORF">E0L31_00940</name>
</gene>
<protein>
    <submittedName>
        <fullName evidence="1">Uncharacterized protein</fullName>
    </submittedName>
</protein>
<dbReference type="RefSeq" id="WP_212563274.1">
    <property type="nucleotide sequence ID" value="NZ_SPSG02000044.1"/>
</dbReference>
<accession>A0A9X8YS57</accession>
<dbReference type="AlphaFoldDB" id="A0A9X8YS57"/>
<organism evidence="1">
    <name type="scientific">Serratia marcescens</name>
    <dbReference type="NCBI Taxonomy" id="615"/>
    <lineage>
        <taxon>Bacteria</taxon>
        <taxon>Pseudomonadati</taxon>
        <taxon>Pseudomonadota</taxon>
        <taxon>Gammaproteobacteria</taxon>
        <taxon>Enterobacterales</taxon>
        <taxon>Yersiniaceae</taxon>
        <taxon>Serratia</taxon>
    </lineage>
</organism>
<sequence length="99" mass="11234">MSNKYTEFNIASDYPFESRLHRLIMICIQISGSGDGGDEKRITDKRLKEFCCCNSADLITAMNFLVEQGFIAKRNFGYQFGLPSSGYTITVPDHLRALR</sequence>
<name>A0A9X8YS57_SERMA</name>
<evidence type="ECO:0000313" key="1">
    <source>
        <dbReference type="EMBL" id="TFV54078.1"/>
    </source>
</evidence>
<dbReference type="EMBL" id="SPSG01000100">
    <property type="protein sequence ID" value="TFV54078.1"/>
    <property type="molecule type" value="Genomic_DNA"/>
</dbReference>
<comment type="caution">
    <text evidence="1">The sequence shown here is derived from an EMBL/GenBank/DDBJ whole genome shotgun (WGS) entry which is preliminary data.</text>
</comment>
<reference evidence="1" key="1">
    <citation type="submission" date="2019-03" db="EMBL/GenBank/DDBJ databases">
        <title>Serratia marcescens strain N2 draft genome.</title>
        <authorList>
            <person name="Yassin A."/>
            <person name="El-Kenawy N."/>
            <person name="Youssef N.H."/>
        </authorList>
    </citation>
    <scope>NUCLEOTIDE SEQUENCE [LARGE SCALE GENOMIC DNA]</scope>
    <source>
        <strain evidence="1">N2</strain>
    </source>
</reference>